<reference evidence="5" key="2">
    <citation type="submission" date="2014-12" db="EMBL/GenBank/DDBJ databases">
        <authorList>
            <person name="Smet A."/>
        </authorList>
    </citation>
    <scope>NUCLEOTIDE SEQUENCE [LARGE SCALE GENOMIC DNA]</scope>
</reference>
<dbReference type="EMBL" id="CDMH01000068">
    <property type="protein sequence ID" value="CRF43398.1"/>
    <property type="molecule type" value="Genomic_DNA"/>
</dbReference>
<sequence>MHTNTLFLMLFVSLVLGLVGLLIFLWGLKGKQFNDEKKMLECLLYDSPQDLAIAKQEEEAQKFKRKDARG</sequence>
<feature type="transmembrane region" description="Helical" evidence="1">
    <location>
        <begin position="6"/>
        <end position="28"/>
    </location>
</feature>
<keyword evidence="1" id="KW-0472">Membrane</keyword>
<dbReference type="EMBL" id="CDMN01000021">
    <property type="protein sequence ID" value="CRF43951.1"/>
    <property type="molecule type" value="Genomic_DNA"/>
</dbReference>
<dbReference type="InterPro" id="IPR004714">
    <property type="entry name" value="Cyt_oxidase_maturation_cbb3"/>
</dbReference>
<dbReference type="EC" id="1.8.1.9" evidence="2"/>
<keyword evidence="1" id="KW-1133">Transmembrane helix</keyword>
<dbReference type="GO" id="GO:0004791">
    <property type="term" value="F:thioredoxin-disulfide reductase (NADPH) activity"/>
    <property type="evidence" value="ECO:0007669"/>
    <property type="project" value="UniProtKB-EC"/>
</dbReference>
<keyword evidence="2" id="KW-0560">Oxidoreductase</keyword>
<reference evidence="2" key="1">
    <citation type="submission" date="2014-12" db="EMBL/GenBank/DDBJ databases">
        <title>Whole genome sequences of four Staphylococcus schleiferi canine isolates.</title>
        <authorList>
            <person name="Misic A.M."/>
            <person name="Cain C."/>
            <person name="Morris D.O."/>
            <person name="Rankin S."/>
            <person name="Beiting D."/>
        </authorList>
    </citation>
    <scope>NUCLEOTIDE SEQUENCE</scope>
    <source>
        <strain evidence="2">ASB11</strain>
        <strain evidence="3">ASB13</strain>
        <strain evidence="4">ASB9</strain>
    </source>
</reference>
<evidence type="ECO:0000313" key="5">
    <source>
        <dbReference type="Proteomes" id="UP000038622"/>
    </source>
</evidence>
<evidence type="ECO:0000256" key="1">
    <source>
        <dbReference type="SAM" id="Phobius"/>
    </source>
</evidence>
<gene>
    <name evidence="2" type="ORF">HAL011_01830</name>
    <name evidence="3" type="ORF">HAL013_16350</name>
    <name evidence="4" type="ORF">HAL09_05150</name>
</gene>
<dbReference type="Pfam" id="PF03597">
    <property type="entry name" value="FixS"/>
    <property type="match status" value="1"/>
</dbReference>
<reference evidence="6 7" key="3">
    <citation type="submission" date="2014-12" db="EMBL/GenBank/DDBJ databases">
        <authorList>
            <person name="Jaenicke S."/>
        </authorList>
    </citation>
    <scope>NUCLEOTIDE SEQUENCE [LARGE SCALE GENOMIC DNA]</scope>
</reference>
<dbReference type="Proteomes" id="UP000045175">
    <property type="component" value="Unassembled WGS sequence"/>
</dbReference>
<keyword evidence="1" id="KW-0812">Transmembrane</keyword>
<dbReference type="EMBL" id="CDML01000006">
    <property type="protein sequence ID" value="CRF40426.1"/>
    <property type="molecule type" value="Genomic_DNA"/>
</dbReference>
<dbReference type="NCBIfam" id="TIGR00847">
    <property type="entry name" value="ccoS"/>
    <property type="match status" value="1"/>
</dbReference>
<evidence type="ECO:0000313" key="6">
    <source>
        <dbReference type="Proteomes" id="UP000041394"/>
    </source>
</evidence>
<dbReference type="Proteomes" id="UP000038622">
    <property type="component" value="Unassembled WGS sequence"/>
</dbReference>
<evidence type="ECO:0000313" key="4">
    <source>
        <dbReference type="EMBL" id="CRF43951.1"/>
    </source>
</evidence>
<accession>A0A0K2X3P7</accession>
<dbReference type="AlphaFoldDB" id="A0A0K2X3P7"/>
<name>A0A0K2X3P7_9HELI</name>
<proteinExistence type="predicted"/>
<evidence type="ECO:0000313" key="2">
    <source>
        <dbReference type="EMBL" id="CRF40426.1"/>
    </source>
</evidence>
<organism evidence="2 5">
    <name type="scientific">Helicobacter ailurogastricus</name>
    <dbReference type="NCBI Taxonomy" id="1578720"/>
    <lineage>
        <taxon>Bacteria</taxon>
        <taxon>Pseudomonadati</taxon>
        <taxon>Campylobacterota</taxon>
        <taxon>Epsilonproteobacteria</taxon>
        <taxon>Campylobacterales</taxon>
        <taxon>Helicobacteraceae</taxon>
        <taxon>Helicobacter</taxon>
    </lineage>
</organism>
<evidence type="ECO:0000313" key="3">
    <source>
        <dbReference type="EMBL" id="CRF43398.1"/>
    </source>
</evidence>
<keyword evidence="5" id="KW-1185">Reference proteome</keyword>
<dbReference type="OrthoDB" id="5356320at2"/>
<dbReference type="RefSeq" id="WP_053941956.1">
    <property type="nucleotide sequence ID" value="NZ_CDMH01000068.1"/>
</dbReference>
<dbReference type="Proteomes" id="UP000041394">
    <property type="component" value="Unassembled WGS sequence"/>
</dbReference>
<evidence type="ECO:0000313" key="7">
    <source>
        <dbReference type="Proteomes" id="UP000045175"/>
    </source>
</evidence>
<dbReference type="STRING" id="1578720.HAL011_01830"/>
<protein>
    <submittedName>
        <fullName evidence="2">Thioredoxin reductase</fullName>
        <ecNumber evidence="2">1.8.1.9</ecNumber>
    </submittedName>
</protein>